<dbReference type="AlphaFoldDB" id="A0A2A9NPY8"/>
<evidence type="ECO:0000313" key="4">
    <source>
        <dbReference type="EMBL" id="PFH51374.1"/>
    </source>
</evidence>
<protein>
    <recommendedName>
        <fullName evidence="3">Pre-rRNA-processing protein RIX1 N-terminal domain-containing protein</fullName>
    </recommendedName>
</protein>
<keyword evidence="5" id="KW-1185">Reference proteome</keyword>
<accession>A0A2A9NPY8</accession>
<feature type="region of interest" description="Disordered" evidence="1">
    <location>
        <begin position="669"/>
        <end position="724"/>
    </location>
</feature>
<dbReference type="OrthoDB" id="20900at2759"/>
<feature type="domain" description="Pre-rRNA-processing protein RIX1 N-terminal" evidence="3">
    <location>
        <begin position="11"/>
        <end position="190"/>
    </location>
</feature>
<dbReference type="Proteomes" id="UP000242287">
    <property type="component" value="Unassembled WGS sequence"/>
</dbReference>
<evidence type="ECO:0000313" key="5">
    <source>
        <dbReference type="Proteomes" id="UP000242287"/>
    </source>
</evidence>
<name>A0A2A9NPY8_9AGAR</name>
<keyword evidence="2" id="KW-0732">Signal</keyword>
<evidence type="ECO:0000259" key="3">
    <source>
        <dbReference type="Pfam" id="PF08167"/>
    </source>
</evidence>
<dbReference type="Pfam" id="PF08167">
    <property type="entry name" value="RIX1"/>
    <property type="match status" value="1"/>
</dbReference>
<proteinExistence type="predicted"/>
<feature type="compositionally biased region" description="Acidic residues" evidence="1">
    <location>
        <begin position="704"/>
        <end position="724"/>
    </location>
</feature>
<gene>
    <name evidence="4" type="ORF">AMATHDRAFT_3040</name>
</gene>
<dbReference type="InterPro" id="IPR012583">
    <property type="entry name" value="RIX1_N"/>
</dbReference>
<reference evidence="4 5" key="1">
    <citation type="submission" date="2014-02" db="EMBL/GenBank/DDBJ databases">
        <title>Transposable element dynamics among asymbiotic and ectomycorrhizal Amanita fungi.</title>
        <authorList>
            <consortium name="DOE Joint Genome Institute"/>
            <person name="Hess J."/>
            <person name="Skrede I."/>
            <person name="Wolfe B."/>
            <person name="LaButti K."/>
            <person name="Ohm R.A."/>
            <person name="Grigoriev I.V."/>
            <person name="Pringle A."/>
        </authorList>
    </citation>
    <scope>NUCLEOTIDE SEQUENCE [LARGE SCALE GENOMIC DNA]</scope>
    <source>
        <strain evidence="4 5">SKay4041</strain>
    </source>
</reference>
<dbReference type="EMBL" id="KZ301988">
    <property type="protein sequence ID" value="PFH51374.1"/>
    <property type="molecule type" value="Genomic_DNA"/>
</dbReference>
<dbReference type="InterPro" id="IPR016024">
    <property type="entry name" value="ARM-type_fold"/>
</dbReference>
<feature type="compositionally biased region" description="Basic and acidic residues" evidence="1">
    <location>
        <begin position="683"/>
        <end position="693"/>
    </location>
</feature>
<feature type="compositionally biased region" description="Polar residues" evidence="1">
    <location>
        <begin position="669"/>
        <end position="681"/>
    </location>
</feature>
<feature type="signal peptide" evidence="2">
    <location>
        <begin position="1"/>
        <end position="22"/>
    </location>
</feature>
<organism evidence="4 5">
    <name type="scientific">Amanita thiersii Skay4041</name>
    <dbReference type="NCBI Taxonomy" id="703135"/>
    <lineage>
        <taxon>Eukaryota</taxon>
        <taxon>Fungi</taxon>
        <taxon>Dikarya</taxon>
        <taxon>Basidiomycota</taxon>
        <taxon>Agaricomycotina</taxon>
        <taxon>Agaricomycetes</taxon>
        <taxon>Agaricomycetidae</taxon>
        <taxon>Agaricales</taxon>
        <taxon>Pluteineae</taxon>
        <taxon>Amanitaceae</taxon>
        <taxon>Amanita</taxon>
    </lineage>
</organism>
<dbReference type="SUPFAM" id="SSF48371">
    <property type="entry name" value="ARM repeat"/>
    <property type="match status" value="1"/>
</dbReference>
<feature type="chain" id="PRO_5012541089" description="Pre-rRNA-processing protein RIX1 N-terminal domain-containing protein" evidence="2">
    <location>
        <begin position="23"/>
        <end position="724"/>
    </location>
</feature>
<dbReference type="STRING" id="703135.A0A2A9NPY8"/>
<evidence type="ECO:0000256" key="2">
    <source>
        <dbReference type="SAM" id="SignalP"/>
    </source>
</evidence>
<sequence length="724" mass="79711">MDSAAHPLKLLLQLQLATDSLAASQLPYVISSLNYDCFLPSPHIVKWTTRLHSLLHSKDPGGRWAGLCLTYQTSQYSKTIMVDYAQGWLSVALPLLSKNEPIPVLKAAVRLLCTVFNSAMDVAEFQRQVSIPNVPKMTIAVVALIEKHANLRFRVFLLTALSHIVSLYPSLHKTSYNALSSLSLRYLNGDPRCPTSTDLLDAASRLYATLHTTGGKIGGAALWRKSVEETISFGWNAFFALRTTFPVEARLSGTAQHGSTGVDPSVSVPLNLDRLRCCAVVLRELLSATTHRPVQLPLGALVKLTLALLTCSNEAQIEGHVDPNVRIMEVMATPALWELGCDLLTTLATCAHRHLTPNIVRLVSCLVVLLEQQPNPSLQLAYLRTLRTLLIHCYPVGSDFTINRLTKAVLSILAIILPKAPEVPKAKNSANAGKKGKKRVRNFEGEEVLNGKKDTICKTYEEGQILLIALEVLPYILRNPSLSAPLQSMSIRVLVAVYLFLPRLTRASLSPDPAFYDHLFRSVRHIIADIGTGTSSALSTCLGLIISTPGSGANDFQRHLELLLHPRVPPLIRSLLQVQSLTLLQSEESEEEANIRNALGLRNHEESSQLIREDMEVDSTNAKQRESSQQSSSILETAISNPPQFAYATQIIPEPRAQAMSIQTFVGRTSAQAQGNNTIETSETERPISRNERYIAPLPKQVQEIDDEEMPSIDMESDTDDSDS</sequence>
<evidence type="ECO:0000256" key="1">
    <source>
        <dbReference type="SAM" id="MobiDB-lite"/>
    </source>
</evidence>